<sequence>MSDRQESDPEKLLEAYFQDRLSSEDVDVLNDVLENDQELMKGFVVSAYDEIQLYQAHRESRISTLPVMGLLGSKRSDPARWFAVAALILLSATLVFLNQKGTRSMSQSGPAQVAHVSEIYSVEDAAVFATIGGEKRTITSGSELASGEVVVVPPGCRLTIGYRTEETFVAFDGGSSFELLGGDEGKRLRLKQGSLRAEVARQPNETPMRIVTDDSEIVVLGTVFEVSDDESTRLSVVSGKVRMNALEREESVLVKGGYYAEARADSFQAPRPFAERKHESGRAETLNQEHPDRRRFIEVDPVGNKRGFIEFNLDDVDYADRLFDATLRLRVKSSGASERGGSGTVRLYKADQREQGVLARIPTRRLEQISSYTGQVSAGMNLDFDLKASDLRPGVNRFLITLDKGGNDFWFSANPKDHPPALNLKLRN</sequence>
<feature type="domain" description="FecR protein" evidence="2">
    <location>
        <begin position="165"/>
        <end position="242"/>
    </location>
</feature>
<dbReference type="InterPro" id="IPR012373">
    <property type="entry name" value="Ferrdict_sens_TM"/>
</dbReference>
<dbReference type="PANTHER" id="PTHR30273:SF2">
    <property type="entry name" value="PROTEIN FECR"/>
    <property type="match status" value="1"/>
</dbReference>
<reference evidence="4" key="1">
    <citation type="journal article" date="2019" name="Int. J. Syst. Evol. Microbiol.">
        <title>The Global Catalogue of Microorganisms (GCM) 10K type strain sequencing project: providing services to taxonomists for standard genome sequencing and annotation.</title>
        <authorList>
            <consortium name="The Broad Institute Genomics Platform"/>
            <consortium name="The Broad Institute Genome Sequencing Center for Infectious Disease"/>
            <person name="Wu L."/>
            <person name="Ma J."/>
        </authorList>
    </citation>
    <scope>NUCLEOTIDE SEQUENCE [LARGE SCALE GENOMIC DNA]</scope>
    <source>
        <strain evidence="4">CGMCC 4.1467</strain>
    </source>
</reference>
<evidence type="ECO:0000313" key="3">
    <source>
        <dbReference type="EMBL" id="MFC7336039.1"/>
    </source>
</evidence>
<name>A0ABW2L2U0_9BACT</name>
<keyword evidence="4" id="KW-1185">Reference proteome</keyword>
<dbReference type="InterPro" id="IPR006860">
    <property type="entry name" value="FecR"/>
</dbReference>
<protein>
    <submittedName>
        <fullName evidence="3">FecR domain-containing protein</fullName>
    </submittedName>
</protein>
<dbReference type="RefSeq" id="WP_379708756.1">
    <property type="nucleotide sequence ID" value="NZ_JBHTBS010000001.1"/>
</dbReference>
<dbReference type="PANTHER" id="PTHR30273">
    <property type="entry name" value="PERIPLASMIC SIGNAL SENSOR AND SIGMA FACTOR ACTIVATOR FECR-RELATED"/>
    <property type="match status" value="1"/>
</dbReference>
<evidence type="ECO:0000313" key="4">
    <source>
        <dbReference type="Proteomes" id="UP001596472"/>
    </source>
</evidence>
<comment type="caution">
    <text evidence="3">The sequence shown here is derived from an EMBL/GenBank/DDBJ whole genome shotgun (WGS) entry which is preliminary data.</text>
</comment>
<dbReference type="Gene3D" id="2.60.120.1440">
    <property type="match status" value="1"/>
</dbReference>
<dbReference type="Proteomes" id="UP001596472">
    <property type="component" value="Unassembled WGS sequence"/>
</dbReference>
<dbReference type="EMBL" id="JBHTBS010000001">
    <property type="protein sequence ID" value="MFC7336039.1"/>
    <property type="molecule type" value="Genomic_DNA"/>
</dbReference>
<dbReference type="Pfam" id="PF04773">
    <property type="entry name" value="FecR"/>
    <property type="match status" value="1"/>
</dbReference>
<organism evidence="3 4">
    <name type="scientific">Haloferula chungangensis</name>
    <dbReference type="NCBI Taxonomy" id="1048331"/>
    <lineage>
        <taxon>Bacteria</taxon>
        <taxon>Pseudomonadati</taxon>
        <taxon>Verrucomicrobiota</taxon>
        <taxon>Verrucomicrobiia</taxon>
        <taxon>Verrucomicrobiales</taxon>
        <taxon>Verrucomicrobiaceae</taxon>
        <taxon>Haloferula</taxon>
    </lineage>
</organism>
<gene>
    <name evidence="3" type="ORF">ACFQY0_02525</name>
</gene>
<evidence type="ECO:0000259" key="2">
    <source>
        <dbReference type="Pfam" id="PF04773"/>
    </source>
</evidence>
<feature type="region of interest" description="Disordered" evidence="1">
    <location>
        <begin position="273"/>
        <end position="292"/>
    </location>
</feature>
<accession>A0ABW2L2U0</accession>
<proteinExistence type="predicted"/>
<evidence type="ECO:0000256" key="1">
    <source>
        <dbReference type="SAM" id="MobiDB-lite"/>
    </source>
</evidence>